<accession>A0A0D5LQP6</accession>
<dbReference type="EMBL" id="CP010803">
    <property type="protein sequence ID" value="AJY46539.1"/>
    <property type="molecule type" value="Genomic_DNA"/>
</dbReference>
<proteinExistence type="predicted"/>
<name>A0A0D5LQP6_MAREN</name>
<evidence type="ECO:0000313" key="1">
    <source>
        <dbReference type="EMBL" id="AJY46539.1"/>
    </source>
</evidence>
<dbReference type="KEGG" id="mey:TM49_14030"/>
<reference evidence="1 2" key="1">
    <citation type="journal article" date="2015" name="Genome Announc.">
        <title>Complete genome sequence of Martelella endophytica YC6887, which has antifungal activity associated with a halophyte.</title>
        <authorList>
            <person name="Khan A."/>
            <person name="Khan H."/>
            <person name="Chung E.J."/>
            <person name="Hossain M.T."/>
            <person name="Chung Y.R."/>
        </authorList>
    </citation>
    <scope>NUCLEOTIDE SEQUENCE [LARGE SCALE GENOMIC DNA]</scope>
    <source>
        <strain evidence="1">YC6887</strain>
    </source>
</reference>
<sequence>MVDEMVQTVGGFPSTGRNNWQGICANTLGGRETLGDQIKLFYARERLRRGPRSFRSERADAILSRAMTPVDAMAAIVAPGSMNSRGTFGRTIVQP</sequence>
<dbReference type="PATRIC" id="fig|1486262.3.peg.2900"/>
<dbReference type="HOGENOM" id="CLU_2369506_0_0_5"/>
<keyword evidence="2" id="KW-1185">Reference proteome</keyword>
<dbReference type="Proteomes" id="UP000032611">
    <property type="component" value="Chromosome"/>
</dbReference>
<organism evidence="1 2">
    <name type="scientific">Martelella endophytica</name>
    <dbReference type="NCBI Taxonomy" id="1486262"/>
    <lineage>
        <taxon>Bacteria</taxon>
        <taxon>Pseudomonadati</taxon>
        <taxon>Pseudomonadota</taxon>
        <taxon>Alphaproteobacteria</taxon>
        <taxon>Hyphomicrobiales</taxon>
        <taxon>Aurantimonadaceae</taxon>
        <taxon>Martelella</taxon>
    </lineage>
</organism>
<evidence type="ECO:0000313" key="2">
    <source>
        <dbReference type="Proteomes" id="UP000032611"/>
    </source>
</evidence>
<gene>
    <name evidence="1" type="ORF">TM49_14030</name>
</gene>
<dbReference type="AlphaFoldDB" id="A0A0D5LQP6"/>
<protein>
    <submittedName>
        <fullName evidence="1">Uncharacterized protein</fullName>
    </submittedName>
</protein>